<accession>A0A0C3G950</accession>
<sequence>MQPHIPYILPLNVPSELSYVGEDDSEYFTEVYGRRVNSMNKRYMLPADADEIRRSELHHRMIQFLFAGKNYVGPVKEILTGGPRKSKVLDLGTGGGHWAIDMADEFPHSEVIGVDLAPIQPRKVPVNCTFELCDLDQWHLPYPNEYFDVIHARSMHTGIKNYPRLLIEIARMLRPGGLVILIEPDTEPIVDGKFASQIARSGHASGMSGWVTLWREYRRCLKAKGIDLSAPSRLRKLIQATSAFGKVISQQADIPIGFWPKDDVNLTIGQLAWLDYDLLLPAMRPLLLSNGKHESEVKTLVENAHHDLYYPIVNPSTRLHVVHAIKRS</sequence>
<dbReference type="STRING" id="765440.A0A0C3G950"/>
<dbReference type="GO" id="GO:0008168">
    <property type="term" value="F:methyltransferase activity"/>
    <property type="evidence" value="ECO:0007669"/>
    <property type="project" value="TreeGrafter"/>
</dbReference>
<dbReference type="HOGENOM" id="CLU_010595_5_2_1"/>
<organism evidence="1 2">
    <name type="scientific">Piloderma croceum (strain F 1598)</name>
    <dbReference type="NCBI Taxonomy" id="765440"/>
    <lineage>
        <taxon>Eukaryota</taxon>
        <taxon>Fungi</taxon>
        <taxon>Dikarya</taxon>
        <taxon>Basidiomycota</taxon>
        <taxon>Agaricomycotina</taxon>
        <taxon>Agaricomycetes</taxon>
        <taxon>Agaricomycetidae</taxon>
        <taxon>Atheliales</taxon>
        <taxon>Atheliaceae</taxon>
        <taxon>Piloderma</taxon>
    </lineage>
</organism>
<dbReference type="Proteomes" id="UP000054166">
    <property type="component" value="Unassembled WGS sequence"/>
</dbReference>
<reference evidence="2" key="2">
    <citation type="submission" date="2015-01" db="EMBL/GenBank/DDBJ databases">
        <title>Evolutionary Origins and Diversification of the Mycorrhizal Mutualists.</title>
        <authorList>
            <consortium name="DOE Joint Genome Institute"/>
            <consortium name="Mycorrhizal Genomics Consortium"/>
            <person name="Kohler A."/>
            <person name="Kuo A."/>
            <person name="Nagy L.G."/>
            <person name="Floudas D."/>
            <person name="Copeland A."/>
            <person name="Barry K.W."/>
            <person name="Cichocki N."/>
            <person name="Veneault-Fourrey C."/>
            <person name="LaButti K."/>
            <person name="Lindquist E.A."/>
            <person name="Lipzen A."/>
            <person name="Lundell T."/>
            <person name="Morin E."/>
            <person name="Murat C."/>
            <person name="Riley R."/>
            <person name="Ohm R."/>
            <person name="Sun H."/>
            <person name="Tunlid A."/>
            <person name="Henrissat B."/>
            <person name="Grigoriev I.V."/>
            <person name="Hibbett D.S."/>
            <person name="Martin F."/>
        </authorList>
    </citation>
    <scope>NUCLEOTIDE SEQUENCE [LARGE SCALE GENOMIC DNA]</scope>
    <source>
        <strain evidence="2">F 1598</strain>
    </source>
</reference>
<proteinExistence type="predicted"/>
<dbReference type="PANTHER" id="PTHR43591">
    <property type="entry name" value="METHYLTRANSFERASE"/>
    <property type="match status" value="1"/>
</dbReference>
<dbReference type="SUPFAM" id="SSF53335">
    <property type="entry name" value="S-adenosyl-L-methionine-dependent methyltransferases"/>
    <property type="match status" value="1"/>
</dbReference>
<dbReference type="Pfam" id="PF13489">
    <property type="entry name" value="Methyltransf_23"/>
    <property type="match status" value="1"/>
</dbReference>
<reference evidence="1 2" key="1">
    <citation type="submission" date="2014-04" db="EMBL/GenBank/DDBJ databases">
        <authorList>
            <consortium name="DOE Joint Genome Institute"/>
            <person name="Kuo A."/>
            <person name="Tarkka M."/>
            <person name="Buscot F."/>
            <person name="Kohler A."/>
            <person name="Nagy L.G."/>
            <person name="Floudas D."/>
            <person name="Copeland A."/>
            <person name="Barry K.W."/>
            <person name="Cichocki N."/>
            <person name="Veneault-Fourrey C."/>
            <person name="LaButti K."/>
            <person name="Lindquist E.A."/>
            <person name="Lipzen A."/>
            <person name="Lundell T."/>
            <person name="Morin E."/>
            <person name="Murat C."/>
            <person name="Sun H."/>
            <person name="Tunlid A."/>
            <person name="Henrissat B."/>
            <person name="Grigoriev I.V."/>
            <person name="Hibbett D.S."/>
            <person name="Martin F."/>
            <person name="Nordberg H.P."/>
            <person name="Cantor M.N."/>
            <person name="Hua S.X."/>
        </authorList>
    </citation>
    <scope>NUCLEOTIDE SEQUENCE [LARGE SCALE GENOMIC DNA]</scope>
    <source>
        <strain evidence="1 2">F 1598</strain>
    </source>
</reference>
<evidence type="ECO:0008006" key="3">
    <source>
        <dbReference type="Google" id="ProtNLM"/>
    </source>
</evidence>
<dbReference type="InParanoid" id="A0A0C3G950"/>
<evidence type="ECO:0000313" key="1">
    <source>
        <dbReference type="EMBL" id="KIM87151.1"/>
    </source>
</evidence>
<keyword evidence="2" id="KW-1185">Reference proteome</keyword>
<dbReference type="AlphaFoldDB" id="A0A0C3G950"/>
<dbReference type="InterPro" id="IPR029063">
    <property type="entry name" value="SAM-dependent_MTases_sf"/>
</dbReference>
<name>A0A0C3G950_PILCF</name>
<dbReference type="CDD" id="cd02440">
    <property type="entry name" value="AdoMet_MTases"/>
    <property type="match status" value="1"/>
</dbReference>
<protein>
    <recommendedName>
        <fullName evidence="3">Methyltransferase domain-containing protein</fullName>
    </recommendedName>
</protein>
<gene>
    <name evidence="1" type="ORF">PILCRDRAFT_301738</name>
</gene>
<dbReference type="EMBL" id="KN832980">
    <property type="protein sequence ID" value="KIM87151.1"/>
    <property type="molecule type" value="Genomic_DNA"/>
</dbReference>
<evidence type="ECO:0000313" key="2">
    <source>
        <dbReference type="Proteomes" id="UP000054166"/>
    </source>
</evidence>
<dbReference type="OrthoDB" id="2013972at2759"/>
<dbReference type="Gene3D" id="3.40.50.150">
    <property type="entry name" value="Vaccinia Virus protein VP39"/>
    <property type="match status" value="1"/>
</dbReference>
<dbReference type="PANTHER" id="PTHR43591:SF24">
    <property type="entry name" value="2-METHOXY-6-POLYPRENYL-1,4-BENZOQUINOL METHYLASE, MITOCHONDRIAL"/>
    <property type="match status" value="1"/>
</dbReference>